<dbReference type="Pfam" id="PF13649">
    <property type="entry name" value="Methyltransf_25"/>
    <property type="match status" value="1"/>
</dbReference>
<dbReference type="GO" id="GO:0032259">
    <property type="term" value="P:methylation"/>
    <property type="evidence" value="ECO:0007669"/>
    <property type="project" value="UniProtKB-KW"/>
</dbReference>
<sequence length="225" mass="25491">MAEVNLLNSIPRIARDVGARLIDKEENRRLAMKFGWEYFDGPREQGYGGYRYDGRWVAVAHRIINHFGLKPGDRVLDIGCAKGFLVKDLADALPGLEVWGMDVSSYALENAHPDARTRLLGGSCDRLPFADGSFTVALAINSIHNLDRDGCLMALREMQRVAPRGGFVQVDAYRSETERLLLEDWMLTARTYLDPEGWKAMLSEAGYFGDWYWTILEADPAFIRR</sequence>
<dbReference type="GO" id="GO:0008168">
    <property type="term" value="F:methyltransferase activity"/>
    <property type="evidence" value="ECO:0007669"/>
    <property type="project" value="UniProtKB-KW"/>
</dbReference>
<evidence type="ECO:0000259" key="1">
    <source>
        <dbReference type="Pfam" id="PF13649"/>
    </source>
</evidence>
<gene>
    <name evidence="2" type="ORF">EJ903_23135</name>
</gene>
<dbReference type="AlphaFoldDB" id="A0A3S0HU38"/>
<dbReference type="Proteomes" id="UP000277007">
    <property type="component" value="Unassembled WGS sequence"/>
</dbReference>
<accession>A0A3S0HU38</accession>
<dbReference type="OrthoDB" id="9808140at2"/>
<keyword evidence="2" id="KW-0489">Methyltransferase</keyword>
<dbReference type="InterPro" id="IPR029063">
    <property type="entry name" value="SAM-dependent_MTases_sf"/>
</dbReference>
<protein>
    <submittedName>
        <fullName evidence="2">Class I SAM-dependent methyltransferase</fullName>
    </submittedName>
</protein>
<dbReference type="RefSeq" id="WP_126619912.1">
    <property type="nucleotide sequence ID" value="NZ_JBHUCY010000017.1"/>
</dbReference>
<dbReference type="InterPro" id="IPR041698">
    <property type="entry name" value="Methyltransf_25"/>
</dbReference>
<keyword evidence="2" id="KW-0808">Transferase</keyword>
<keyword evidence="3" id="KW-1185">Reference proteome</keyword>
<dbReference type="SUPFAM" id="SSF53335">
    <property type="entry name" value="S-adenosyl-L-methionine-dependent methyltransferases"/>
    <property type="match status" value="1"/>
</dbReference>
<dbReference type="Gene3D" id="3.40.50.150">
    <property type="entry name" value="Vaccinia Virus protein VP39"/>
    <property type="match status" value="1"/>
</dbReference>
<proteinExistence type="predicted"/>
<dbReference type="EMBL" id="RXMA01000034">
    <property type="protein sequence ID" value="RTR15548.1"/>
    <property type="molecule type" value="Genomic_DNA"/>
</dbReference>
<evidence type="ECO:0000313" key="2">
    <source>
        <dbReference type="EMBL" id="RTR15548.1"/>
    </source>
</evidence>
<evidence type="ECO:0000313" key="3">
    <source>
        <dbReference type="Proteomes" id="UP000277007"/>
    </source>
</evidence>
<name>A0A3S0HU38_9PROT</name>
<feature type="domain" description="Methyltransferase" evidence="1">
    <location>
        <begin position="75"/>
        <end position="166"/>
    </location>
</feature>
<organism evidence="2 3">
    <name type="scientific">Azospirillum griseum</name>
    <dbReference type="NCBI Taxonomy" id="2496639"/>
    <lineage>
        <taxon>Bacteria</taxon>
        <taxon>Pseudomonadati</taxon>
        <taxon>Pseudomonadota</taxon>
        <taxon>Alphaproteobacteria</taxon>
        <taxon>Rhodospirillales</taxon>
        <taxon>Azospirillaceae</taxon>
        <taxon>Azospirillum</taxon>
    </lineage>
</organism>
<dbReference type="CDD" id="cd02440">
    <property type="entry name" value="AdoMet_MTases"/>
    <property type="match status" value="1"/>
</dbReference>
<dbReference type="PANTHER" id="PTHR43464">
    <property type="entry name" value="METHYLTRANSFERASE"/>
    <property type="match status" value="1"/>
</dbReference>
<comment type="caution">
    <text evidence="2">The sequence shown here is derived from an EMBL/GenBank/DDBJ whole genome shotgun (WGS) entry which is preliminary data.</text>
</comment>
<reference evidence="2 3" key="1">
    <citation type="submission" date="2018-12" db="EMBL/GenBank/DDBJ databases">
        <authorList>
            <person name="Yang Y."/>
        </authorList>
    </citation>
    <scope>NUCLEOTIDE SEQUENCE [LARGE SCALE GENOMIC DNA]</scope>
    <source>
        <strain evidence="2 3">L-25-5w-1</strain>
    </source>
</reference>
<dbReference type="PANTHER" id="PTHR43464:SF83">
    <property type="entry name" value="MALONYL-[ACYL-CARRIER PROTEIN] O-METHYLTRANSFERASE"/>
    <property type="match status" value="1"/>
</dbReference>